<dbReference type="PROSITE" id="PS00109">
    <property type="entry name" value="PROTEIN_KINASE_TYR"/>
    <property type="match status" value="1"/>
</dbReference>
<name>A0A8H5H9T7_9AGAR</name>
<sequence length="581" mass="66641">MMRRTDAYRRLATLRVGGSTRSPVLVDVRPAGFKKNLNRVRRLGNSRQLPVIVLRPLGIDTLEPHFFDSPEPRFSVLHLNSLRTVPTMFAKDAREAINRTFALKRYWRPLGNDESGEVNVANTKEASTYPSEGQIYEISKQNHIIAHHDTTVSAEIDNTFTTIRRGLVPKVTQVAPGHVLLPAEDVLRENSEDAENFLHLTLTSPRVESKYCLELYKRPKRHELLARVHTQILMPVGDVVNFFCDLRELIWGLHGCSADFSHAYGMRIVHRDISIGNVMIFPMAADPAKTRGRLMDFDHAKKATDSKGLVCASAPSSLDLMNMQNTKYNLAHLRGSGDLVVADEVIEELYCWKPHKKALDYIERVIDDRKRYFGLNLENMKGPLTLAHLGWDYDKVEKCPDFSNRVPRNGERTGTLPFMSAEILNKWWIRPYGFHPPPFKHDVVHDMDSFLWVLTCLCLTRRGPGMHMLREELDVEHAGYNPTGELYQAVHTYFKAKENNLKKVKGDLILLQVSFEERIVPLFHPDFESLKPLVNQWFATLTLAYLHRGYEYYHIHHHVLRLLKDTYDALPIPAQPDPATS</sequence>
<comment type="caution">
    <text evidence="2">The sequence shown here is derived from an EMBL/GenBank/DDBJ whole genome shotgun (WGS) entry which is preliminary data.</text>
</comment>
<evidence type="ECO:0000313" key="3">
    <source>
        <dbReference type="Proteomes" id="UP000565441"/>
    </source>
</evidence>
<dbReference type="SUPFAM" id="SSF56112">
    <property type="entry name" value="Protein kinase-like (PK-like)"/>
    <property type="match status" value="1"/>
</dbReference>
<dbReference type="Pfam" id="PF17667">
    <property type="entry name" value="Pkinase_fungal"/>
    <property type="match status" value="2"/>
</dbReference>
<dbReference type="InterPro" id="IPR040976">
    <property type="entry name" value="Pkinase_fungal"/>
</dbReference>
<evidence type="ECO:0000313" key="2">
    <source>
        <dbReference type="EMBL" id="KAF5379095.1"/>
    </source>
</evidence>
<dbReference type="OrthoDB" id="312874at2759"/>
<accession>A0A8H5H9T7</accession>
<feature type="domain" description="Fungal-type protein kinase" evidence="1">
    <location>
        <begin position="408"/>
        <end position="458"/>
    </location>
</feature>
<protein>
    <recommendedName>
        <fullName evidence="1">Fungal-type protein kinase domain-containing protein</fullName>
    </recommendedName>
</protein>
<dbReference type="InterPro" id="IPR011009">
    <property type="entry name" value="Kinase-like_dom_sf"/>
</dbReference>
<organism evidence="2 3">
    <name type="scientific">Tricholomella constricta</name>
    <dbReference type="NCBI Taxonomy" id="117010"/>
    <lineage>
        <taxon>Eukaryota</taxon>
        <taxon>Fungi</taxon>
        <taxon>Dikarya</taxon>
        <taxon>Basidiomycota</taxon>
        <taxon>Agaricomycotina</taxon>
        <taxon>Agaricomycetes</taxon>
        <taxon>Agaricomycetidae</taxon>
        <taxon>Agaricales</taxon>
        <taxon>Tricholomatineae</taxon>
        <taxon>Lyophyllaceae</taxon>
        <taxon>Tricholomella</taxon>
    </lineage>
</organism>
<keyword evidence="3" id="KW-1185">Reference proteome</keyword>
<dbReference type="InterPro" id="IPR008266">
    <property type="entry name" value="Tyr_kinase_AS"/>
</dbReference>
<proteinExistence type="predicted"/>
<feature type="domain" description="Fungal-type protein kinase" evidence="1">
    <location>
        <begin position="143"/>
        <end position="306"/>
    </location>
</feature>
<reference evidence="2 3" key="1">
    <citation type="journal article" date="2020" name="ISME J.">
        <title>Uncovering the hidden diversity of litter-decomposition mechanisms in mushroom-forming fungi.</title>
        <authorList>
            <person name="Floudas D."/>
            <person name="Bentzer J."/>
            <person name="Ahren D."/>
            <person name="Johansson T."/>
            <person name="Persson P."/>
            <person name="Tunlid A."/>
        </authorList>
    </citation>
    <scope>NUCLEOTIDE SEQUENCE [LARGE SCALE GENOMIC DNA]</scope>
    <source>
        <strain evidence="2 3">CBS 661.87</strain>
    </source>
</reference>
<dbReference type="PANTHER" id="PTHR38248:SF2">
    <property type="entry name" value="FUNK1 11"/>
    <property type="match status" value="1"/>
</dbReference>
<dbReference type="PANTHER" id="PTHR38248">
    <property type="entry name" value="FUNK1 6"/>
    <property type="match status" value="1"/>
</dbReference>
<dbReference type="Proteomes" id="UP000565441">
    <property type="component" value="Unassembled WGS sequence"/>
</dbReference>
<dbReference type="GO" id="GO:0004672">
    <property type="term" value="F:protein kinase activity"/>
    <property type="evidence" value="ECO:0007669"/>
    <property type="project" value="InterPro"/>
</dbReference>
<evidence type="ECO:0000259" key="1">
    <source>
        <dbReference type="Pfam" id="PF17667"/>
    </source>
</evidence>
<gene>
    <name evidence="2" type="ORF">D9615_005897</name>
</gene>
<dbReference type="AlphaFoldDB" id="A0A8H5H9T7"/>
<dbReference type="EMBL" id="JAACJP010000017">
    <property type="protein sequence ID" value="KAF5379095.1"/>
    <property type="molecule type" value="Genomic_DNA"/>
</dbReference>